<feature type="transmembrane region" description="Helical" evidence="5">
    <location>
        <begin position="212"/>
        <end position="231"/>
    </location>
</feature>
<accession>A0A9N9TNA4</accession>
<dbReference type="PANTHER" id="PTHR23291">
    <property type="entry name" value="BAX INHIBITOR-RELATED"/>
    <property type="match status" value="1"/>
</dbReference>
<comment type="similarity">
    <text evidence="5">Belongs to the BI1 family.</text>
</comment>
<dbReference type="CDD" id="cd10428">
    <property type="entry name" value="LFG_like"/>
    <property type="match status" value="1"/>
</dbReference>
<feature type="transmembrane region" description="Helical" evidence="5">
    <location>
        <begin position="92"/>
        <end position="112"/>
    </location>
</feature>
<dbReference type="AlphaFoldDB" id="A0A9N9TNA4"/>
<dbReference type="GO" id="GO:0016020">
    <property type="term" value="C:membrane"/>
    <property type="evidence" value="ECO:0007669"/>
    <property type="project" value="UniProtKB-SubCell"/>
</dbReference>
<feature type="transmembrane region" description="Helical" evidence="5">
    <location>
        <begin position="156"/>
        <end position="176"/>
    </location>
</feature>
<gene>
    <name evidence="6" type="ORF">PHYEVI_LOCUS5936</name>
</gene>
<comment type="subcellular location">
    <subcellularLocation>
        <location evidence="1">Membrane</location>
        <topology evidence="1">Multi-pass membrane protein</topology>
    </subcellularLocation>
</comment>
<proteinExistence type="inferred from homology"/>
<feature type="transmembrane region" description="Helical" evidence="5">
    <location>
        <begin position="124"/>
        <end position="144"/>
    </location>
</feature>
<protein>
    <recommendedName>
        <fullName evidence="8">Protein lifeguard 1</fullName>
    </recommendedName>
</protein>
<feature type="transmembrane region" description="Helical" evidence="5">
    <location>
        <begin position="182"/>
        <end position="200"/>
    </location>
</feature>
<dbReference type="EMBL" id="OU900095">
    <property type="protein sequence ID" value="CAG9859562.1"/>
    <property type="molecule type" value="Genomic_DNA"/>
</dbReference>
<evidence type="ECO:0000313" key="7">
    <source>
        <dbReference type="Proteomes" id="UP001153712"/>
    </source>
</evidence>
<dbReference type="PANTHER" id="PTHR23291:SF47">
    <property type="entry name" value="TRANSMEMBRANE BAX INHIBITOR MOTIF CONTAINING 7"/>
    <property type="match status" value="1"/>
</dbReference>
<evidence type="ECO:0000256" key="1">
    <source>
        <dbReference type="ARBA" id="ARBA00004141"/>
    </source>
</evidence>
<evidence type="ECO:0008006" key="8">
    <source>
        <dbReference type="Google" id="ProtNLM"/>
    </source>
</evidence>
<keyword evidence="2 5" id="KW-0812">Transmembrane</keyword>
<dbReference type="Proteomes" id="UP001153712">
    <property type="component" value="Chromosome 2"/>
</dbReference>
<keyword evidence="4 5" id="KW-0472">Membrane</keyword>
<evidence type="ECO:0000256" key="2">
    <source>
        <dbReference type="ARBA" id="ARBA00022692"/>
    </source>
</evidence>
<evidence type="ECO:0000256" key="5">
    <source>
        <dbReference type="RuleBase" id="RU004379"/>
    </source>
</evidence>
<reference evidence="6" key="1">
    <citation type="submission" date="2022-01" db="EMBL/GenBank/DDBJ databases">
        <authorList>
            <person name="King R."/>
        </authorList>
    </citation>
    <scope>NUCLEOTIDE SEQUENCE</scope>
</reference>
<evidence type="ECO:0000256" key="4">
    <source>
        <dbReference type="ARBA" id="ARBA00023136"/>
    </source>
</evidence>
<dbReference type="OrthoDB" id="7933078at2759"/>
<feature type="transmembrane region" description="Helical" evidence="5">
    <location>
        <begin position="237"/>
        <end position="253"/>
    </location>
</feature>
<organism evidence="6 7">
    <name type="scientific">Phyllotreta striolata</name>
    <name type="common">Striped flea beetle</name>
    <name type="synonym">Crioceris striolata</name>
    <dbReference type="NCBI Taxonomy" id="444603"/>
    <lineage>
        <taxon>Eukaryota</taxon>
        <taxon>Metazoa</taxon>
        <taxon>Ecdysozoa</taxon>
        <taxon>Arthropoda</taxon>
        <taxon>Hexapoda</taxon>
        <taxon>Insecta</taxon>
        <taxon>Pterygota</taxon>
        <taxon>Neoptera</taxon>
        <taxon>Endopterygota</taxon>
        <taxon>Coleoptera</taxon>
        <taxon>Polyphaga</taxon>
        <taxon>Cucujiformia</taxon>
        <taxon>Chrysomeloidea</taxon>
        <taxon>Chrysomelidae</taxon>
        <taxon>Galerucinae</taxon>
        <taxon>Alticini</taxon>
        <taxon>Phyllotreta</taxon>
    </lineage>
</organism>
<keyword evidence="7" id="KW-1185">Reference proteome</keyword>
<keyword evidence="3 5" id="KW-1133">Transmembrane helix</keyword>
<feature type="transmembrane region" description="Helical" evidence="5">
    <location>
        <begin position="273"/>
        <end position="297"/>
    </location>
</feature>
<dbReference type="Pfam" id="PF01027">
    <property type="entry name" value="Bax1-I"/>
    <property type="match status" value="1"/>
</dbReference>
<evidence type="ECO:0000256" key="3">
    <source>
        <dbReference type="ARBA" id="ARBA00022989"/>
    </source>
</evidence>
<sequence>MDQRSDHQNASHQLASYPAKAVLQQTNMPSVKANPALNHPDVHVEQGYFNPLSDQVAAGAHMATPAQATDAKWADFASFSDASVRKGFIRKVFFILAVQLLITTGICSWFLLEPNTKLFIHKHLEMLVVAIAVEIVVLIAIICFGELRRKTPINYILLFIFTLTKAYFVATLVSFYEVKAVLIAAGFTTAVCLGLCLFAFQTKWDFTMCGGFLFCSLLVFLLFGFSCIWLMDDVAYLVYASIGALLFSLYLVYDIQVMMGGGHRYSLSPEEYIFAALNLFIDVITIFVYILRIVGIASR</sequence>
<name>A0A9N9TNA4_PHYSR</name>
<dbReference type="InterPro" id="IPR006214">
    <property type="entry name" value="Bax_inhibitor_1-related"/>
</dbReference>
<evidence type="ECO:0000313" key="6">
    <source>
        <dbReference type="EMBL" id="CAG9859562.1"/>
    </source>
</evidence>